<dbReference type="CDD" id="cd10747">
    <property type="entry name" value="DnaJ_C"/>
    <property type="match status" value="1"/>
</dbReference>
<dbReference type="Pfam" id="PF01556">
    <property type="entry name" value="DnaJ_C"/>
    <property type="match status" value="1"/>
</dbReference>
<dbReference type="Proteomes" id="UP000244792">
    <property type="component" value="Chromosome"/>
</dbReference>
<dbReference type="PROSITE" id="PS00636">
    <property type="entry name" value="DNAJ_1"/>
    <property type="match status" value="1"/>
</dbReference>
<evidence type="ECO:0000313" key="7">
    <source>
        <dbReference type="EMBL" id="AWB10427.1"/>
    </source>
</evidence>
<sequence>MKYKDYYKILGVDRNATEKEIKQAYKKLARKYHPDLPGGDAEKFKEINEAHEVLSNPEKRKIYDQMGSTWTTQGVGGQNFNFNGNFYTQYNINPGDFDNIFDLINSIFGSTGKRGFSSRGFSPFDLFGKQQNVRADVGQDVESEVTISFSEYLHGTTKRVNLPYLNKDVELKIPAGVKEGSKIRFRGLGQNGGDLYLKVKIEKDPRFSIEGDNIKTSANISLFTALLGGEIPIETPEGRVKVKVPAGSSSGTILRLKGLGALKHNKTRGDLLVNINVQIPKNLSSEEKEIVTKWAKLRGEK</sequence>
<dbReference type="InterPro" id="IPR036869">
    <property type="entry name" value="J_dom_sf"/>
</dbReference>
<dbReference type="PRINTS" id="PR00625">
    <property type="entry name" value="JDOMAIN"/>
</dbReference>
<dbReference type="OrthoDB" id="9779889at2"/>
<name>A0A2R4W0U3_THEAF</name>
<dbReference type="KEGG" id="taci:TDSAC_1078"/>
<evidence type="ECO:0000256" key="3">
    <source>
        <dbReference type="ARBA" id="ARBA00022771"/>
    </source>
</evidence>
<evidence type="ECO:0000256" key="5">
    <source>
        <dbReference type="ARBA" id="ARBA00023186"/>
    </source>
</evidence>
<protein>
    <submittedName>
        <fullName evidence="7">Curved DNA-binding protein</fullName>
    </submittedName>
</protein>
<proteinExistence type="predicted"/>
<keyword evidence="8" id="KW-1185">Reference proteome</keyword>
<dbReference type="RefSeq" id="WP_108309226.1">
    <property type="nucleotide sequence ID" value="NZ_CP020921.1"/>
</dbReference>
<evidence type="ECO:0000313" key="8">
    <source>
        <dbReference type="Proteomes" id="UP000244792"/>
    </source>
</evidence>
<dbReference type="Gene3D" id="2.60.260.20">
    <property type="entry name" value="Urease metallochaperone UreE, N-terminal domain"/>
    <property type="match status" value="2"/>
</dbReference>
<organism evidence="7 8">
    <name type="scientific">Thermodesulfobium acidiphilum</name>
    <dbReference type="NCBI Taxonomy" id="1794699"/>
    <lineage>
        <taxon>Bacteria</taxon>
        <taxon>Pseudomonadati</taxon>
        <taxon>Thermodesulfobiota</taxon>
        <taxon>Thermodesulfobiia</taxon>
        <taxon>Thermodesulfobiales</taxon>
        <taxon>Thermodesulfobiaceae</taxon>
        <taxon>Thermodesulfobium</taxon>
    </lineage>
</organism>
<dbReference type="InterPro" id="IPR002939">
    <property type="entry name" value="DnaJ_C"/>
</dbReference>
<dbReference type="PROSITE" id="PS50076">
    <property type="entry name" value="DNAJ_2"/>
    <property type="match status" value="1"/>
</dbReference>
<dbReference type="PANTHER" id="PTHR43096:SF52">
    <property type="entry name" value="DNAJ HOMOLOG 1, MITOCHONDRIAL-RELATED"/>
    <property type="match status" value="1"/>
</dbReference>
<dbReference type="GO" id="GO:0042026">
    <property type="term" value="P:protein refolding"/>
    <property type="evidence" value="ECO:0007669"/>
    <property type="project" value="TreeGrafter"/>
</dbReference>
<keyword evidence="1" id="KW-0479">Metal-binding</keyword>
<dbReference type="EMBL" id="CP020921">
    <property type="protein sequence ID" value="AWB10427.1"/>
    <property type="molecule type" value="Genomic_DNA"/>
</dbReference>
<accession>A0A2R4W0U3</accession>
<dbReference type="GO" id="GO:0005737">
    <property type="term" value="C:cytoplasm"/>
    <property type="evidence" value="ECO:0007669"/>
    <property type="project" value="TreeGrafter"/>
</dbReference>
<dbReference type="FunFam" id="2.60.260.20:FF:000005">
    <property type="entry name" value="Chaperone protein dnaJ 1, mitochondrial"/>
    <property type="match status" value="1"/>
</dbReference>
<dbReference type="Pfam" id="PF00226">
    <property type="entry name" value="DnaJ"/>
    <property type="match status" value="1"/>
</dbReference>
<keyword evidence="4" id="KW-0862">Zinc</keyword>
<gene>
    <name evidence="7" type="ORF">TDSAC_1078</name>
</gene>
<dbReference type="AlphaFoldDB" id="A0A2R4W0U3"/>
<dbReference type="SUPFAM" id="SSF49493">
    <property type="entry name" value="HSP40/DnaJ peptide-binding domain"/>
    <property type="match status" value="2"/>
</dbReference>
<evidence type="ECO:0000256" key="1">
    <source>
        <dbReference type="ARBA" id="ARBA00022723"/>
    </source>
</evidence>
<feature type="domain" description="J" evidence="6">
    <location>
        <begin position="5"/>
        <end position="67"/>
    </location>
</feature>
<dbReference type="GO" id="GO:0008270">
    <property type="term" value="F:zinc ion binding"/>
    <property type="evidence" value="ECO:0007669"/>
    <property type="project" value="UniProtKB-KW"/>
</dbReference>
<dbReference type="GO" id="GO:0003677">
    <property type="term" value="F:DNA binding"/>
    <property type="evidence" value="ECO:0007669"/>
    <property type="project" value="UniProtKB-KW"/>
</dbReference>
<keyword evidence="2" id="KW-0677">Repeat</keyword>
<dbReference type="PANTHER" id="PTHR43096">
    <property type="entry name" value="DNAJ HOMOLOG 1, MITOCHONDRIAL-RELATED"/>
    <property type="match status" value="1"/>
</dbReference>
<dbReference type="InterPro" id="IPR008971">
    <property type="entry name" value="HSP40/DnaJ_pept-bd"/>
</dbReference>
<dbReference type="CDD" id="cd06257">
    <property type="entry name" value="DnaJ"/>
    <property type="match status" value="1"/>
</dbReference>
<dbReference type="InterPro" id="IPR001623">
    <property type="entry name" value="DnaJ_domain"/>
</dbReference>
<reference evidence="7 8" key="1">
    <citation type="submission" date="2017-04" db="EMBL/GenBank/DDBJ databases">
        <title>Genomic insights into metabolism of Thermodesulfobium acidiphilum.</title>
        <authorList>
            <person name="Toshchakov S.V."/>
            <person name="Frolov E.N."/>
            <person name="Kublanov I.V."/>
            <person name="Samarov N.I."/>
            <person name="Novikov A."/>
            <person name="Lebedinsky A.V."/>
            <person name="Bonch-Osmolovskaya E.A."/>
            <person name="Chernyh N.A."/>
        </authorList>
    </citation>
    <scope>NUCLEOTIDE SEQUENCE [LARGE SCALE GENOMIC DNA]</scope>
    <source>
        <strain evidence="7 8">3127-1</strain>
    </source>
</reference>
<dbReference type="InterPro" id="IPR018253">
    <property type="entry name" value="DnaJ_domain_CS"/>
</dbReference>
<dbReference type="GO" id="GO:0051082">
    <property type="term" value="F:unfolded protein binding"/>
    <property type="evidence" value="ECO:0007669"/>
    <property type="project" value="InterPro"/>
</dbReference>
<evidence type="ECO:0000259" key="6">
    <source>
        <dbReference type="PROSITE" id="PS50076"/>
    </source>
</evidence>
<dbReference type="SUPFAM" id="SSF46565">
    <property type="entry name" value="Chaperone J-domain"/>
    <property type="match status" value="1"/>
</dbReference>
<evidence type="ECO:0000256" key="2">
    <source>
        <dbReference type="ARBA" id="ARBA00022737"/>
    </source>
</evidence>
<keyword evidence="3" id="KW-0863">Zinc-finger</keyword>
<dbReference type="Gene3D" id="1.10.287.110">
    <property type="entry name" value="DnaJ domain"/>
    <property type="match status" value="1"/>
</dbReference>
<keyword evidence="5" id="KW-0143">Chaperone</keyword>
<evidence type="ECO:0000256" key="4">
    <source>
        <dbReference type="ARBA" id="ARBA00022833"/>
    </source>
</evidence>
<dbReference type="SMART" id="SM00271">
    <property type="entry name" value="DnaJ"/>
    <property type="match status" value="1"/>
</dbReference>
<keyword evidence="7" id="KW-0238">DNA-binding</keyword>